<reference evidence="1" key="2">
    <citation type="journal article" date="2022" name="New Phytol.">
        <title>Evolutionary transition to the ectomycorrhizal habit in the genomes of a hyperdiverse lineage of mushroom-forming fungi.</title>
        <authorList>
            <person name="Looney B."/>
            <person name="Miyauchi S."/>
            <person name="Morin E."/>
            <person name="Drula E."/>
            <person name="Courty P.E."/>
            <person name="Kohler A."/>
            <person name="Kuo A."/>
            <person name="LaButti K."/>
            <person name="Pangilinan J."/>
            <person name="Lipzen A."/>
            <person name="Riley R."/>
            <person name="Andreopoulos W."/>
            <person name="He G."/>
            <person name="Johnson J."/>
            <person name="Nolan M."/>
            <person name="Tritt A."/>
            <person name="Barry K.W."/>
            <person name="Grigoriev I.V."/>
            <person name="Nagy L.G."/>
            <person name="Hibbett D."/>
            <person name="Henrissat B."/>
            <person name="Matheny P.B."/>
            <person name="Labbe J."/>
            <person name="Martin F.M."/>
        </authorList>
    </citation>
    <scope>NUCLEOTIDE SEQUENCE</scope>
    <source>
        <strain evidence="1">FP105234-sp</strain>
    </source>
</reference>
<gene>
    <name evidence="1" type="ORF">FA95DRAFT_1461452</name>
</gene>
<comment type="caution">
    <text evidence="1">The sequence shown here is derived from an EMBL/GenBank/DDBJ whole genome shotgun (WGS) entry which is preliminary data.</text>
</comment>
<reference evidence="1" key="1">
    <citation type="submission" date="2021-02" db="EMBL/GenBank/DDBJ databases">
        <authorList>
            <consortium name="DOE Joint Genome Institute"/>
            <person name="Ahrendt S."/>
            <person name="Looney B.P."/>
            <person name="Miyauchi S."/>
            <person name="Morin E."/>
            <person name="Drula E."/>
            <person name="Courty P.E."/>
            <person name="Chicoki N."/>
            <person name="Fauchery L."/>
            <person name="Kohler A."/>
            <person name="Kuo A."/>
            <person name="Labutti K."/>
            <person name="Pangilinan J."/>
            <person name="Lipzen A."/>
            <person name="Riley R."/>
            <person name="Andreopoulos W."/>
            <person name="He G."/>
            <person name="Johnson J."/>
            <person name="Barry K.W."/>
            <person name="Grigoriev I.V."/>
            <person name="Nagy L."/>
            <person name="Hibbett D."/>
            <person name="Henrissat B."/>
            <person name="Matheny P.B."/>
            <person name="Labbe J."/>
            <person name="Martin F."/>
        </authorList>
    </citation>
    <scope>NUCLEOTIDE SEQUENCE</scope>
    <source>
        <strain evidence="1">FP105234-sp</strain>
    </source>
</reference>
<feature type="non-terminal residue" evidence="1">
    <location>
        <position position="130"/>
    </location>
</feature>
<organism evidence="1 2">
    <name type="scientific">Auriscalpium vulgare</name>
    <dbReference type="NCBI Taxonomy" id="40419"/>
    <lineage>
        <taxon>Eukaryota</taxon>
        <taxon>Fungi</taxon>
        <taxon>Dikarya</taxon>
        <taxon>Basidiomycota</taxon>
        <taxon>Agaricomycotina</taxon>
        <taxon>Agaricomycetes</taxon>
        <taxon>Russulales</taxon>
        <taxon>Auriscalpiaceae</taxon>
        <taxon>Auriscalpium</taxon>
    </lineage>
</organism>
<protein>
    <submittedName>
        <fullName evidence="1">Uncharacterized protein</fullName>
    </submittedName>
</protein>
<evidence type="ECO:0000313" key="2">
    <source>
        <dbReference type="Proteomes" id="UP000814033"/>
    </source>
</evidence>
<dbReference type="EMBL" id="MU275880">
    <property type="protein sequence ID" value="KAI0048871.1"/>
    <property type="molecule type" value="Genomic_DNA"/>
</dbReference>
<keyword evidence="2" id="KW-1185">Reference proteome</keyword>
<accession>A0ACB8RZ35</accession>
<sequence>LWLADGNIVIRGPPEGTPPTRILYKVHMFTLALHSAIFASLFDGPQAAFDAGSDRYQDLPVMDLPDSAQDVRDFLKALYLPQYASFNLLSAFCAHPAAERLKYDAQGIRSIVEPTFKAQWPSRLKDWDRL</sequence>
<dbReference type="Proteomes" id="UP000814033">
    <property type="component" value="Unassembled WGS sequence"/>
</dbReference>
<name>A0ACB8RZ35_9AGAM</name>
<evidence type="ECO:0000313" key="1">
    <source>
        <dbReference type="EMBL" id="KAI0048871.1"/>
    </source>
</evidence>
<feature type="non-terminal residue" evidence="1">
    <location>
        <position position="1"/>
    </location>
</feature>
<proteinExistence type="predicted"/>